<evidence type="ECO:0000256" key="10">
    <source>
        <dbReference type="PIRNR" id="PIRNR001558"/>
    </source>
</evidence>
<keyword evidence="5 10" id="KW-0317">Glutathione biosynthesis</keyword>
<feature type="binding site" evidence="11">
    <location>
        <position position="123"/>
    </location>
    <ligand>
        <name>substrate</name>
    </ligand>
</feature>
<dbReference type="InterPro" id="IPR014049">
    <property type="entry name" value="Glutathione_synthase_N_euk"/>
</dbReference>
<feature type="binding site" evidence="11">
    <location>
        <position position="457"/>
    </location>
    <ligand>
        <name>substrate</name>
    </ligand>
</feature>
<proteinExistence type="inferred from homology"/>
<evidence type="ECO:0000313" key="15">
    <source>
        <dbReference type="EMBL" id="KAK5583577.1"/>
    </source>
</evidence>
<dbReference type="PANTHER" id="PTHR11130">
    <property type="entry name" value="GLUTATHIONE SYNTHETASE"/>
    <property type="match status" value="1"/>
</dbReference>
<sequence length="481" mass="54906">MSPNIKFEEKLNELKEQGIDWAFANGLIMIKKPTEEEAKNNVVSVTHVPFSLYPSKMNRKLFNEACELAKDYNLLVHNISKDYDFLQNTLKDVFDDFTQMLLNIQRKVVKEGIKQKISLGIFRSDYMFHNRNEGEEERVYQVELNTISSSLAVVSNRVFNLHKYLIGRNDLRENGYELDNHPTNQSDKEISDSIAMAHKLYNKLDSSVVLMIIQDGERNIYDQKGIEFQLWSNHGIKLIRRTMKEINERGKLDEENSSRLVVDGLEISVAYYRSGYTPNDYTSSGGDEWKARLLIERSLAIKCPTIAHHLVGVKKIQQVLAHPGVLERFIKDKESLERVKRSFTGLYSLSKEDIDMTVVNKAIESPQNYVMKPQREGGGNNIYNDQVAVSLKSMSPDDLSSYILMDKIMSKSFKTHVVRDRQLLEIEGLYELGIYSVFISNGDDDIVLNEQAGILLRTKTANSDEVGVAAGFGLLDSPILE</sequence>
<feature type="binding site" evidence="12">
    <location>
        <position position="376"/>
    </location>
    <ligand>
        <name>Mg(2+)</name>
        <dbReference type="ChEBI" id="CHEBI:18420"/>
    </ligand>
</feature>
<evidence type="ECO:0000256" key="1">
    <source>
        <dbReference type="ARBA" id="ARBA00004965"/>
    </source>
</evidence>
<dbReference type="SUPFAM" id="SSF52440">
    <property type="entry name" value="PreATP-grasp domain"/>
    <property type="match status" value="1"/>
</dbReference>
<feature type="binding site" evidence="11">
    <location>
        <position position="223"/>
    </location>
    <ligand>
        <name>substrate</name>
    </ligand>
</feature>
<feature type="binding site" evidence="13">
    <location>
        <begin position="468"/>
        <end position="469"/>
    </location>
    <ligand>
        <name>substrate</name>
    </ligand>
</feature>
<comment type="similarity">
    <text evidence="2 10">Belongs to the eukaryotic GSH synthase family.</text>
</comment>
<dbReference type="SUPFAM" id="SSF56059">
    <property type="entry name" value="Glutathione synthetase ATP-binding domain-like"/>
    <property type="match status" value="1"/>
</dbReference>
<feature type="binding site" evidence="11">
    <location>
        <begin position="372"/>
        <end position="381"/>
    </location>
    <ligand>
        <name>ATP</name>
        <dbReference type="ChEBI" id="CHEBI:30616"/>
    </ligand>
</feature>
<comment type="subunit">
    <text evidence="3">Homodimer.</text>
</comment>
<evidence type="ECO:0000256" key="9">
    <source>
        <dbReference type="ARBA" id="ARBA00022842"/>
    </source>
</evidence>
<feature type="binding site" evidence="11">
    <location>
        <position position="465"/>
    </location>
    <ligand>
        <name>ATP</name>
        <dbReference type="ChEBI" id="CHEBI:30616"/>
    </ligand>
</feature>
<dbReference type="Gene3D" id="3.30.1490.50">
    <property type="match status" value="1"/>
</dbReference>
<dbReference type="Proteomes" id="UP001344447">
    <property type="component" value="Unassembled WGS sequence"/>
</dbReference>
<dbReference type="PIRSF" id="PIRSF001558">
    <property type="entry name" value="GSHase"/>
    <property type="match status" value="1"/>
</dbReference>
<keyword evidence="16" id="KW-1185">Reference proteome</keyword>
<keyword evidence="9 10" id="KW-0460">Magnesium</keyword>
<evidence type="ECO:0000256" key="12">
    <source>
        <dbReference type="PIRSR" id="PIRSR001558-2"/>
    </source>
</evidence>
<dbReference type="EMBL" id="JAVFKY010000001">
    <property type="protein sequence ID" value="KAK5583577.1"/>
    <property type="molecule type" value="Genomic_DNA"/>
</dbReference>
<feature type="binding site" evidence="12">
    <location>
        <position position="145"/>
    </location>
    <ligand>
        <name>Mg(2+)</name>
        <dbReference type="ChEBI" id="CHEBI:18420"/>
    </ligand>
</feature>
<comment type="catalytic activity">
    <reaction evidence="10">
        <text>gamma-L-glutamyl-L-cysteine + glycine + ATP = glutathione + ADP + phosphate + H(+)</text>
        <dbReference type="Rhea" id="RHEA:13557"/>
        <dbReference type="ChEBI" id="CHEBI:15378"/>
        <dbReference type="ChEBI" id="CHEBI:30616"/>
        <dbReference type="ChEBI" id="CHEBI:43474"/>
        <dbReference type="ChEBI" id="CHEBI:57305"/>
        <dbReference type="ChEBI" id="CHEBI:57925"/>
        <dbReference type="ChEBI" id="CHEBI:58173"/>
        <dbReference type="ChEBI" id="CHEBI:456216"/>
        <dbReference type="EC" id="6.3.2.3"/>
    </reaction>
</comment>
<dbReference type="FunFam" id="3.40.50.1760:FF:000001">
    <property type="entry name" value="Glutathione synthetase"/>
    <property type="match status" value="1"/>
</dbReference>
<evidence type="ECO:0000256" key="6">
    <source>
        <dbReference type="ARBA" id="ARBA00022723"/>
    </source>
</evidence>
<dbReference type="InterPro" id="IPR004887">
    <property type="entry name" value="GSH_synth_subst-bd"/>
</dbReference>
<keyword evidence="8 10" id="KW-0067">ATP-binding</keyword>
<evidence type="ECO:0000256" key="7">
    <source>
        <dbReference type="ARBA" id="ARBA00022741"/>
    </source>
</evidence>
<feature type="binding site" evidence="13">
    <location>
        <begin position="147"/>
        <end position="150"/>
    </location>
    <ligand>
        <name>substrate</name>
    </ligand>
</feature>
<dbReference type="InterPro" id="IPR016185">
    <property type="entry name" value="PreATP-grasp_dom_sf"/>
</dbReference>
<comment type="cofactor">
    <cofactor evidence="10 12">
        <name>Mg(2+)</name>
        <dbReference type="ChEBI" id="CHEBI:18420"/>
    </cofactor>
    <text evidence="10 12">Binds 1 Mg(2+) ion per subunit.</text>
</comment>
<dbReference type="Pfam" id="PF03917">
    <property type="entry name" value="GSH_synth_ATP"/>
    <property type="match status" value="1"/>
</dbReference>
<dbReference type="GO" id="GO:0004363">
    <property type="term" value="F:glutathione synthase activity"/>
    <property type="evidence" value="ECO:0007669"/>
    <property type="project" value="UniProtKB-UniRule"/>
</dbReference>
<dbReference type="InterPro" id="IPR014709">
    <property type="entry name" value="Glutathione_synthase_C_euk"/>
</dbReference>
<reference evidence="15 16" key="1">
    <citation type="submission" date="2023-11" db="EMBL/GenBank/DDBJ databases">
        <title>Dfirmibasis_genome.</title>
        <authorList>
            <person name="Edelbroek B."/>
            <person name="Kjellin J."/>
            <person name="Jerlstrom-Hultqvist J."/>
            <person name="Soderbom F."/>
        </authorList>
    </citation>
    <scope>NUCLEOTIDE SEQUENCE [LARGE SCALE GENOMIC DNA]</scope>
    <source>
        <strain evidence="15 16">TNS-C-14</strain>
    </source>
</reference>
<dbReference type="Gene3D" id="1.10.1080.10">
    <property type="entry name" value="Glutathione Synthetase, Chain A, domain 3"/>
    <property type="match status" value="1"/>
</dbReference>
<dbReference type="InterPro" id="IPR005615">
    <property type="entry name" value="Glutathione_synthase"/>
</dbReference>
<feature type="binding site" evidence="11">
    <location>
        <position position="459"/>
    </location>
    <ligand>
        <name>ATP</name>
        <dbReference type="ChEBI" id="CHEBI:30616"/>
    </ligand>
</feature>
<evidence type="ECO:0000256" key="4">
    <source>
        <dbReference type="ARBA" id="ARBA00022598"/>
    </source>
</evidence>
<evidence type="ECO:0000256" key="2">
    <source>
        <dbReference type="ARBA" id="ARBA00010385"/>
    </source>
</evidence>
<feature type="binding site" evidence="12">
    <location>
        <position position="143"/>
    </location>
    <ligand>
        <name>Mg(2+)</name>
        <dbReference type="ChEBI" id="CHEBI:18420"/>
    </ligand>
</feature>
<name>A0AAN7U5T5_9MYCE</name>
<comment type="caution">
    <text evidence="15">The sequence shown here is derived from an EMBL/GenBank/DDBJ whole genome shotgun (WGS) entry which is preliminary data.</text>
</comment>
<dbReference type="NCBIfam" id="TIGR01986">
    <property type="entry name" value="glut_syn_euk"/>
    <property type="match status" value="1"/>
</dbReference>
<dbReference type="FunFam" id="3.30.1490.50:FF:000002">
    <property type="entry name" value="Glutathione synthetase"/>
    <property type="match status" value="1"/>
</dbReference>
<evidence type="ECO:0000313" key="16">
    <source>
        <dbReference type="Proteomes" id="UP001344447"/>
    </source>
</evidence>
<dbReference type="InterPro" id="IPR037013">
    <property type="entry name" value="GSH-S_sub-bd_sf"/>
</dbReference>
<comment type="pathway">
    <text evidence="1 10">Sulfur metabolism; glutathione biosynthesis; glutathione from L-cysteine and L-glutamate: step 2/2.</text>
</comment>
<dbReference type="AlphaFoldDB" id="A0AAN7U5T5"/>
<keyword evidence="6 10" id="KW-0479">Metal-binding</keyword>
<feature type="binding site" evidence="11">
    <location>
        <begin position="405"/>
        <end position="408"/>
    </location>
    <ligand>
        <name>ATP</name>
        <dbReference type="ChEBI" id="CHEBI:30616"/>
    </ligand>
</feature>
<dbReference type="GO" id="GO:0043295">
    <property type="term" value="F:glutathione binding"/>
    <property type="evidence" value="ECO:0007669"/>
    <property type="project" value="UniProtKB-UniRule"/>
</dbReference>
<dbReference type="Pfam" id="PF03199">
    <property type="entry name" value="GSH_synthase"/>
    <property type="match status" value="1"/>
</dbReference>
<feature type="binding site" evidence="13">
    <location>
        <begin position="217"/>
        <end position="219"/>
    </location>
    <ligand>
        <name>substrate</name>
    </ligand>
</feature>
<dbReference type="GO" id="GO:0000287">
    <property type="term" value="F:magnesium ion binding"/>
    <property type="evidence" value="ECO:0007669"/>
    <property type="project" value="UniProtKB-UniRule"/>
</dbReference>
<feature type="binding site" evidence="13">
    <location>
        <begin position="273"/>
        <end position="276"/>
    </location>
    <ligand>
        <name>substrate</name>
    </ligand>
</feature>
<feature type="binding site" evidence="11">
    <location>
        <position position="383"/>
    </location>
    <ligand>
        <name>ATP</name>
        <dbReference type="ChEBI" id="CHEBI:30616"/>
    </ligand>
</feature>
<gene>
    <name evidence="15" type="ORF">RB653_005174</name>
</gene>
<dbReference type="Gene3D" id="3.30.470.20">
    <property type="entry name" value="ATP-grasp fold, B domain"/>
    <property type="match status" value="1"/>
</dbReference>
<evidence type="ECO:0000256" key="8">
    <source>
        <dbReference type="ARBA" id="ARBA00022840"/>
    </source>
</evidence>
<dbReference type="Gene3D" id="3.30.1490.80">
    <property type="match status" value="1"/>
</dbReference>
<evidence type="ECO:0000256" key="5">
    <source>
        <dbReference type="ARBA" id="ARBA00022684"/>
    </source>
</evidence>
<evidence type="ECO:0000256" key="13">
    <source>
        <dbReference type="PIRSR" id="PIRSR001558-3"/>
    </source>
</evidence>
<evidence type="ECO:0000256" key="11">
    <source>
        <dbReference type="PIRSR" id="PIRSR001558-1"/>
    </source>
</evidence>
<protein>
    <recommendedName>
        <fullName evidence="10">Glutathione synthetase</fullName>
        <shortName evidence="10">GSH-S</shortName>
        <ecNumber evidence="10">6.3.2.3</ecNumber>
    </recommendedName>
</protein>
<dbReference type="InterPro" id="IPR014042">
    <property type="entry name" value="Glutathione_synthase_a-hlx"/>
</dbReference>
<organism evidence="15 16">
    <name type="scientific">Dictyostelium firmibasis</name>
    <dbReference type="NCBI Taxonomy" id="79012"/>
    <lineage>
        <taxon>Eukaryota</taxon>
        <taxon>Amoebozoa</taxon>
        <taxon>Evosea</taxon>
        <taxon>Eumycetozoa</taxon>
        <taxon>Dictyostelia</taxon>
        <taxon>Dictyosteliales</taxon>
        <taxon>Dictyosteliaceae</taxon>
        <taxon>Dictyostelium</taxon>
    </lineage>
</organism>
<feature type="domain" description="Glutathione synthase substrate-binding" evidence="14">
    <location>
        <begin position="208"/>
        <end position="311"/>
    </location>
</feature>
<dbReference type="EC" id="6.3.2.3" evidence="10"/>
<feature type="binding site" evidence="11">
    <location>
        <position position="314"/>
    </location>
    <ligand>
        <name>ATP</name>
        <dbReference type="ChEBI" id="CHEBI:30616"/>
    </ligand>
</feature>
<feature type="binding site" evidence="11">
    <location>
        <position position="431"/>
    </location>
    <ligand>
        <name>ATP</name>
        <dbReference type="ChEBI" id="CHEBI:30616"/>
    </ligand>
</feature>
<evidence type="ECO:0000259" key="14">
    <source>
        <dbReference type="Pfam" id="PF03199"/>
    </source>
</evidence>
<evidence type="ECO:0000256" key="3">
    <source>
        <dbReference type="ARBA" id="ARBA00011738"/>
    </source>
</evidence>
<dbReference type="PANTHER" id="PTHR11130:SF0">
    <property type="entry name" value="GLUTATHIONE SYNTHETASE"/>
    <property type="match status" value="1"/>
</dbReference>
<keyword evidence="4 10" id="KW-0436">Ligase</keyword>
<dbReference type="Gene3D" id="3.40.50.1760">
    <property type="entry name" value="Glutathione synthase, substrate-binding domain superfamily, eukaryotic"/>
    <property type="match status" value="1"/>
</dbReference>
<dbReference type="GO" id="GO:0005829">
    <property type="term" value="C:cytosol"/>
    <property type="evidence" value="ECO:0007669"/>
    <property type="project" value="TreeGrafter"/>
</dbReference>
<accession>A0AAN7U5T5</accession>
<dbReference type="GO" id="GO:0005524">
    <property type="term" value="F:ATP binding"/>
    <property type="evidence" value="ECO:0007669"/>
    <property type="project" value="UniProtKB-UniRule"/>
</dbReference>
<feature type="binding site" evidence="11">
    <location>
        <position position="143"/>
    </location>
    <ligand>
        <name>ATP</name>
        <dbReference type="ChEBI" id="CHEBI:30616"/>
    </ligand>
</feature>
<keyword evidence="7 10" id="KW-0547">Nucleotide-binding</keyword>